<keyword evidence="2" id="KW-0378">Hydrolase</keyword>
<dbReference type="SUPFAM" id="SSF55811">
    <property type="entry name" value="Nudix"/>
    <property type="match status" value="1"/>
</dbReference>
<dbReference type="InterPro" id="IPR015797">
    <property type="entry name" value="NUDIX_hydrolase-like_dom_sf"/>
</dbReference>
<dbReference type="InterPro" id="IPR020476">
    <property type="entry name" value="Nudix_hydrolase"/>
</dbReference>
<comment type="cofactor">
    <cofactor evidence="1">
        <name>Mg(2+)</name>
        <dbReference type="ChEBI" id="CHEBI:18420"/>
    </cofactor>
</comment>
<feature type="domain" description="Nudix hydrolase" evidence="3">
    <location>
        <begin position="5"/>
        <end position="141"/>
    </location>
</feature>
<proteinExistence type="predicted"/>
<dbReference type="PANTHER" id="PTHR43046:SF14">
    <property type="entry name" value="MUTT_NUDIX FAMILY PROTEIN"/>
    <property type="match status" value="1"/>
</dbReference>
<dbReference type="InterPro" id="IPR000086">
    <property type="entry name" value="NUDIX_hydrolase_dom"/>
</dbReference>
<dbReference type="GO" id="GO:0016787">
    <property type="term" value="F:hydrolase activity"/>
    <property type="evidence" value="ECO:0007669"/>
    <property type="project" value="UniProtKB-KW"/>
</dbReference>
<dbReference type="Proteomes" id="UP000185874">
    <property type="component" value="Unassembled WGS sequence"/>
</dbReference>
<evidence type="ECO:0000313" key="4">
    <source>
        <dbReference type="EMBL" id="OGL52758.1"/>
    </source>
</evidence>
<sequence>MDISKLHSVIVNAVVEKNEKILTSQRSFEEAHEPGKWTIPGGKIEKTEGNVFNIVEKTCAREVEEETGVKIKEDVHLITDNTFIRSNGQHVIALVCLCHWKSGKAQPLEDTIKTKWISEDEIELLDFAPNVKGYIQKGFEILKNIK</sequence>
<dbReference type="PANTHER" id="PTHR43046">
    <property type="entry name" value="GDP-MANNOSE MANNOSYL HYDROLASE"/>
    <property type="match status" value="1"/>
</dbReference>
<dbReference type="AlphaFoldDB" id="A0A1F7SHP9"/>
<dbReference type="PRINTS" id="PR00502">
    <property type="entry name" value="NUDIXFAMILY"/>
</dbReference>
<accession>A0A1F7SHP9</accession>
<organism evidence="4 5">
    <name type="scientific">Candidatus Shapirobacteria bacterium RBG_13_44_7</name>
    <dbReference type="NCBI Taxonomy" id="1802149"/>
    <lineage>
        <taxon>Bacteria</taxon>
        <taxon>Candidatus Shapironibacteriota</taxon>
    </lineage>
</organism>
<evidence type="ECO:0000313" key="5">
    <source>
        <dbReference type="Proteomes" id="UP000185874"/>
    </source>
</evidence>
<name>A0A1F7SHP9_9BACT</name>
<dbReference type="PROSITE" id="PS51462">
    <property type="entry name" value="NUDIX"/>
    <property type="match status" value="1"/>
</dbReference>
<dbReference type="EMBL" id="MGDJ01000022">
    <property type="protein sequence ID" value="OGL52758.1"/>
    <property type="molecule type" value="Genomic_DNA"/>
</dbReference>
<gene>
    <name evidence="4" type="ORF">A3K55_01360</name>
</gene>
<protein>
    <recommendedName>
        <fullName evidence="3">Nudix hydrolase domain-containing protein</fullName>
    </recommendedName>
</protein>
<dbReference type="Pfam" id="PF00293">
    <property type="entry name" value="NUDIX"/>
    <property type="match status" value="1"/>
</dbReference>
<evidence type="ECO:0000259" key="3">
    <source>
        <dbReference type="PROSITE" id="PS51462"/>
    </source>
</evidence>
<evidence type="ECO:0000256" key="1">
    <source>
        <dbReference type="ARBA" id="ARBA00001946"/>
    </source>
</evidence>
<comment type="caution">
    <text evidence="4">The sequence shown here is derived from an EMBL/GenBank/DDBJ whole genome shotgun (WGS) entry which is preliminary data.</text>
</comment>
<evidence type="ECO:0000256" key="2">
    <source>
        <dbReference type="ARBA" id="ARBA00022801"/>
    </source>
</evidence>
<reference evidence="4 5" key="1">
    <citation type="journal article" date="2016" name="Nat. Commun.">
        <title>Thousands of microbial genomes shed light on interconnected biogeochemical processes in an aquifer system.</title>
        <authorList>
            <person name="Anantharaman K."/>
            <person name="Brown C.T."/>
            <person name="Hug L.A."/>
            <person name="Sharon I."/>
            <person name="Castelle C.J."/>
            <person name="Probst A.J."/>
            <person name="Thomas B.C."/>
            <person name="Singh A."/>
            <person name="Wilkins M.J."/>
            <person name="Karaoz U."/>
            <person name="Brodie E.L."/>
            <person name="Williams K.H."/>
            <person name="Hubbard S.S."/>
            <person name="Banfield J.F."/>
        </authorList>
    </citation>
    <scope>NUCLEOTIDE SEQUENCE [LARGE SCALE GENOMIC DNA]</scope>
</reference>
<dbReference type="Gene3D" id="3.90.79.10">
    <property type="entry name" value="Nucleoside Triphosphate Pyrophosphohydrolase"/>
    <property type="match status" value="1"/>
</dbReference>